<reference evidence="1" key="1">
    <citation type="journal article" date="2015" name="Nature">
        <title>Complex archaea that bridge the gap between prokaryotes and eukaryotes.</title>
        <authorList>
            <person name="Spang A."/>
            <person name="Saw J.H."/>
            <person name="Jorgensen S.L."/>
            <person name="Zaremba-Niedzwiedzka K."/>
            <person name="Martijn J."/>
            <person name="Lind A.E."/>
            <person name="van Eijk R."/>
            <person name="Schleper C."/>
            <person name="Guy L."/>
            <person name="Ettema T.J."/>
        </authorList>
    </citation>
    <scope>NUCLEOTIDE SEQUENCE</scope>
</reference>
<organism evidence="1">
    <name type="scientific">marine sediment metagenome</name>
    <dbReference type="NCBI Taxonomy" id="412755"/>
    <lineage>
        <taxon>unclassified sequences</taxon>
        <taxon>metagenomes</taxon>
        <taxon>ecological metagenomes</taxon>
    </lineage>
</organism>
<gene>
    <name evidence="1" type="ORF">LCGC14_1128100</name>
</gene>
<accession>A0A0F9PK39</accession>
<dbReference type="AlphaFoldDB" id="A0A0F9PK39"/>
<sequence length="55" mass="6632">MPFKPLTAERLEEVQNIIVRLKKEVVTKQKSVDNMEEYIRQGDWYSERTMHHGKN</sequence>
<name>A0A0F9PK39_9ZZZZ</name>
<evidence type="ECO:0000313" key="1">
    <source>
        <dbReference type="EMBL" id="KKN01396.1"/>
    </source>
</evidence>
<comment type="caution">
    <text evidence="1">The sequence shown here is derived from an EMBL/GenBank/DDBJ whole genome shotgun (WGS) entry which is preliminary data.</text>
</comment>
<proteinExistence type="predicted"/>
<protein>
    <submittedName>
        <fullName evidence="1">Uncharacterized protein</fullName>
    </submittedName>
</protein>
<dbReference type="EMBL" id="LAZR01005266">
    <property type="protein sequence ID" value="KKN01396.1"/>
    <property type="molecule type" value="Genomic_DNA"/>
</dbReference>